<organism evidence="8 9">
    <name type="scientific">Paenibacillus harenae</name>
    <dbReference type="NCBI Taxonomy" id="306543"/>
    <lineage>
        <taxon>Bacteria</taxon>
        <taxon>Bacillati</taxon>
        <taxon>Bacillota</taxon>
        <taxon>Bacilli</taxon>
        <taxon>Bacillales</taxon>
        <taxon>Paenibacillaceae</taxon>
        <taxon>Paenibacillus</taxon>
    </lineage>
</organism>
<keyword evidence="6" id="KW-1133">Transmembrane helix</keyword>
<dbReference type="InterPro" id="IPR036366">
    <property type="entry name" value="PGBDSf"/>
</dbReference>
<dbReference type="SUPFAM" id="SSF52096">
    <property type="entry name" value="ClpP/crotonase"/>
    <property type="match status" value="1"/>
</dbReference>
<dbReference type="PANTHER" id="PTHR32060:SF30">
    <property type="entry name" value="CARBOXY-TERMINAL PROCESSING PROTEASE CTPA"/>
    <property type="match status" value="1"/>
</dbReference>
<gene>
    <name evidence="8" type="ORF">J2T15_000538</name>
</gene>
<dbReference type="RefSeq" id="WP_307200797.1">
    <property type="nucleotide sequence ID" value="NZ_JAUSSU010000001.1"/>
</dbReference>
<comment type="similarity">
    <text evidence="1 5">Belongs to the peptidase S41A family.</text>
</comment>
<reference evidence="8 9" key="1">
    <citation type="submission" date="2023-07" db="EMBL/GenBank/DDBJ databases">
        <title>Sorghum-associated microbial communities from plants grown in Nebraska, USA.</title>
        <authorList>
            <person name="Schachtman D."/>
        </authorList>
    </citation>
    <scope>NUCLEOTIDE SEQUENCE [LARGE SCALE GENOMIC DNA]</scope>
    <source>
        <strain evidence="8 9">CC482</strain>
    </source>
</reference>
<keyword evidence="6" id="KW-0472">Membrane</keyword>
<dbReference type="PROSITE" id="PS50106">
    <property type="entry name" value="PDZ"/>
    <property type="match status" value="1"/>
</dbReference>
<accession>A0ABT9TUU0</accession>
<keyword evidence="9" id="KW-1185">Reference proteome</keyword>
<dbReference type="PANTHER" id="PTHR32060">
    <property type="entry name" value="TAIL-SPECIFIC PROTEASE"/>
    <property type="match status" value="1"/>
</dbReference>
<keyword evidence="3 5" id="KW-0378">Hydrolase</keyword>
<dbReference type="Gene3D" id="3.90.226.10">
    <property type="entry name" value="2-enoyl-CoA Hydratase, Chain A, domain 1"/>
    <property type="match status" value="1"/>
</dbReference>
<feature type="transmembrane region" description="Helical" evidence="6">
    <location>
        <begin position="12"/>
        <end position="36"/>
    </location>
</feature>
<dbReference type="Proteomes" id="UP001229346">
    <property type="component" value="Unassembled WGS sequence"/>
</dbReference>
<evidence type="ECO:0000256" key="3">
    <source>
        <dbReference type="ARBA" id="ARBA00022801"/>
    </source>
</evidence>
<dbReference type="InterPro" id="IPR001478">
    <property type="entry name" value="PDZ"/>
</dbReference>
<dbReference type="NCBIfam" id="TIGR00225">
    <property type="entry name" value="prc"/>
    <property type="match status" value="1"/>
</dbReference>
<dbReference type="EMBL" id="JAUSSU010000001">
    <property type="protein sequence ID" value="MDQ0111122.1"/>
    <property type="molecule type" value="Genomic_DNA"/>
</dbReference>
<evidence type="ECO:0000256" key="1">
    <source>
        <dbReference type="ARBA" id="ARBA00009179"/>
    </source>
</evidence>
<dbReference type="CDD" id="cd06782">
    <property type="entry name" value="cpPDZ_CPP-like"/>
    <property type="match status" value="1"/>
</dbReference>
<dbReference type="Gene3D" id="3.30.750.44">
    <property type="match status" value="1"/>
</dbReference>
<dbReference type="InterPro" id="IPR004447">
    <property type="entry name" value="Peptidase_S41A"/>
</dbReference>
<dbReference type="InterPro" id="IPR029045">
    <property type="entry name" value="ClpP/crotonase-like_dom_sf"/>
</dbReference>
<dbReference type="SMART" id="SM00245">
    <property type="entry name" value="TSPc"/>
    <property type="match status" value="1"/>
</dbReference>
<dbReference type="Pfam" id="PF17820">
    <property type="entry name" value="PDZ_6"/>
    <property type="match status" value="1"/>
</dbReference>
<protein>
    <submittedName>
        <fullName evidence="8">Carboxyl-terminal processing protease</fullName>
        <ecNumber evidence="8">3.4.21.102</ecNumber>
    </submittedName>
</protein>
<dbReference type="InterPro" id="IPR005151">
    <property type="entry name" value="Tail-specific_protease"/>
</dbReference>
<keyword evidence="4 5" id="KW-0720">Serine protease</keyword>
<sequence length="475" mass="51158">MNIFTSNAAKQRFIALCALGAVLFAAIGFAIGLLWMGNRYPMLREPGFQQFAASYDRVISDYLNGAEPKQLLDGAAEGMVAALEDPYSSYMAGEKGDAYTQSYEGQFYGIGAEIRVEEDQYVISGLTKGAPAERGGLLPGDIITAIDGQAAKGKDFQELLALVRGEEGTSVVVKVVRGSDSKPIEVSLKREAIPVHTVTSELLEGGIGHVTISRFADMTGEEFKTELGKLQQDKPLKGLLLDLRSNPGGLLKPTIEIANMLIPDGKAILDVVYKDERQIITYKSRQEKEWTIPIAVLVNGQSASASEVLTAALKESAGATVIGEQTYGKGVVQAFKQFADGSVLSLTEAQWKTPGGAWINKKGVTPDHVVSLPAYASLRPLAIGTAMKIGSYGEDVHTLQLVLQELGYGPAGVEGYYDEQTAAAMKKFQAAEKLESTGQFNDKSGYQLLQRLREKLDREDPQLLKGVEVLKGQGA</sequence>
<dbReference type="GO" id="GO:0006508">
    <property type="term" value="P:proteolysis"/>
    <property type="evidence" value="ECO:0007669"/>
    <property type="project" value="UniProtKB-KW"/>
</dbReference>
<dbReference type="Gene3D" id="1.10.101.10">
    <property type="entry name" value="PGBD-like superfamily/PGBD"/>
    <property type="match status" value="1"/>
</dbReference>
<dbReference type="InterPro" id="IPR041489">
    <property type="entry name" value="PDZ_6"/>
</dbReference>
<dbReference type="Pfam" id="PF01471">
    <property type="entry name" value="PG_binding_1"/>
    <property type="match status" value="1"/>
</dbReference>
<dbReference type="InterPro" id="IPR036034">
    <property type="entry name" value="PDZ_sf"/>
</dbReference>
<dbReference type="InterPro" id="IPR055210">
    <property type="entry name" value="CtpA/B_N"/>
</dbReference>
<dbReference type="CDD" id="cd07560">
    <property type="entry name" value="Peptidase_S41_CPP"/>
    <property type="match status" value="1"/>
</dbReference>
<dbReference type="SUPFAM" id="SSF47090">
    <property type="entry name" value="PGBD-like"/>
    <property type="match status" value="1"/>
</dbReference>
<evidence type="ECO:0000313" key="8">
    <source>
        <dbReference type="EMBL" id="MDQ0111122.1"/>
    </source>
</evidence>
<dbReference type="Pfam" id="PF22694">
    <property type="entry name" value="CtpB_N-like"/>
    <property type="match status" value="1"/>
</dbReference>
<feature type="domain" description="PDZ" evidence="7">
    <location>
        <begin position="104"/>
        <end position="164"/>
    </location>
</feature>
<dbReference type="SUPFAM" id="SSF50156">
    <property type="entry name" value="PDZ domain-like"/>
    <property type="match status" value="1"/>
</dbReference>
<keyword evidence="2 5" id="KW-0645">Protease</keyword>
<evidence type="ECO:0000259" key="7">
    <source>
        <dbReference type="PROSITE" id="PS50106"/>
    </source>
</evidence>
<proteinExistence type="inferred from homology"/>
<evidence type="ECO:0000256" key="6">
    <source>
        <dbReference type="SAM" id="Phobius"/>
    </source>
</evidence>
<evidence type="ECO:0000256" key="4">
    <source>
        <dbReference type="ARBA" id="ARBA00022825"/>
    </source>
</evidence>
<dbReference type="SMART" id="SM00228">
    <property type="entry name" value="PDZ"/>
    <property type="match status" value="1"/>
</dbReference>
<dbReference type="Pfam" id="PF03572">
    <property type="entry name" value="Peptidase_S41"/>
    <property type="match status" value="1"/>
</dbReference>
<comment type="caution">
    <text evidence="8">The sequence shown here is derived from an EMBL/GenBank/DDBJ whole genome shotgun (WGS) entry which is preliminary data.</text>
</comment>
<dbReference type="InterPro" id="IPR002477">
    <property type="entry name" value="Peptidoglycan-bd-like"/>
</dbReference>
<evidence type="ECO:0000256" key="2">
    <source>
        <dbReference type="ARBA" id="ARBA00022670"/>
    </source>
</evidence>
<dbReference type="GO" id="GO:0004252">
    <property type="term" value="F:serine-type endopeptidase activity"/>
    <property type="evidence" value="ECO:0007669"/>
    <property type="project" value="UniProtKB-EC"/>
</dbReference>
<evidence type="ECO:0000256" key="5">
    <source>
        <dbReference type="RuleBase" id="RU004404"/>
    </source>
</evidence>
<evidence type="ECO:0000313" key="9">
    <source>
        <dbReference type="Proteomes" id="UP001229346"/>
    </source>
</evidence>
<keyword evidence="6" id="KW-0812">Transmembrane</keyword>
<name>A0ABT9TUU0_PAEHA</name>
<dbReference type="Gene3D" id="2.30.42.10">
    <property type="match status" value="1"/>
</dbReference>
<dbReference type="InterPro" id="IPR036365">
    <property type="entry name" value="PGBD-like_sf"/>
</dbReference>
<dbReference type="EC" id="3.4.21.102" evidence="8"/>